<evidence type="ECO:0000313" key="2">
    <source>
        <dbReference type="EMBL" id="KAF0371056.1"/>
    </source>
</evidence>
<reference evidence="2 3" key="1">
    <citation type="journal article" date="2019" name="Environ. Microbiol.">
        <title>At the nexus of three kingdoms: the genome of the mycorrhizal fungus Gigaspora margarita provides insights into plant, endobacterial and fungal interactions.</title>
        <authorList>
            <person name="Venice F."/>
            <person name="Ghignone S."/>
            <person name="Salvioli di Fossalunga A."/>
            <person name="Amselem J."/>
            <person name="Novero M."/>
            <person name="Xianan X."/>
            <person name="Sedzielewska Toro K."/>
            <person name="Morin E."/>
            <person name="Lipzen A."/>
            <person name="Grigoriev I.V."/>
            <person name="Henrissat B."/>
            <person name="Martin F.M."/>
            <person name="Bonfante P."/>
        </authorList>
    </citation>
    <scope>NUCLEOTIDE SEQUENCE [LARGE SCALE GENOMIC DNA]</scope>
    <source>
        <strain evidence="2 3">BEG34</strain>
    </source>
</reference>
<name>A0A8H3WYL3_GIGMA</name>
<keyword evidence="1" id="KW-0472">Membrane</keyword>
<dbReference type="EMBL" id="WTPW01002681">
    <property type="protein sequence ID" value="KAF0371056.1"/>
    <property type="molecule type" value="Genomic_DNA"/>
</dbReference>
<keyword evidence="1" id="KW-1133">Transmembrane helix</keyword>
<accession>A0A8H3WYL3</accession>
<protein>
    <submittedName>
        <fullName evidence="2">Uncharacterized protein</fullName>
    </submittedName>
</protein>
<dbReference type="AlphaFoldDB" id="A0A8H3WYL3"/>
<dbReference type="Proteomes" id="UP000439903">
    <property type="component" value="Unassembled WGS sequence"/>
</dbReference>
<organism evidence="2 3">
    <name type="scientific">Gigaspora margarita</name>
    <dbReference type="NCBI Taxonomy" id="4874"/>
    <lineage>
        <taxon>Eukaryota</taxon>
        <taxon>Fungi</taxon>
        <taxon>Fungi incertae sedis</taxon>
        <taxon>Mucoromycota</taxon>
        <taxon>Glomeromycotina</taxon>
        <taxon>Glomeromycetes</taxon>
        <taxon>Diversisporales</taxon>
        <taxon>Gigasporaceae</taxon>
        <taxon>Gigaspora</taxon>
    </lineage>
</organism>
<evidence type="ECO:0000256" key="1">
    <source>
        <dbReference type="SAM" id="Phobius"/>
    </source>
</evidence>
<sequence>MLYKGVISKTAFITIIATVDNNISFAIPTAVPMIIRLMLMLMFEEFFKRVKTGLVVEVDMDWIEFVGS</sequence>
<evidence type="ECO:0000313" key="3">
    <source>
        <dbReference type="Proteomes" id="UP000439903"/>
    </source>
</evidence>
<gene>
    <name evidence="2" type="ORF">F8M41_013216</name>
</gene>
<feature type="transmembrane region" description="Helical" evidence="1">
    <location>
        <begin position="23"/>
        <end position="43"/>
    </location>
</feature>
<comment type="caution">
    <text evidence="2">The sequence shown here is derived from an EMBL/GenBank/DDBJ whole genome shotgun (WGS) entry which is preliminary data.</text>
</comment>
<proteinExistence type="predicted"/>
<keyword evidence="1" id="KW-0812">Transmembrane</keyword>
<keyword evidence="3" id="KW-1185">Reference proteome</keyword>